<evidence type="ECO:0000313" key="4">
    <source>
        <dbReference type="Proteomes" id="UP000006813"/>
    </source>
</evidence>
<dbReference type="SUPFAM" id="SSF51695">
    <property type="entry name" value="PLC-like phosphodiesterases"/>
    <property type="match status" value="1"/>
</dbReference>
<dbReference type="InParanoid" id="G5BZD6"/>
<dbReference type="Gene3D" id="3.20.20.190">
    <property type="entry name" value="Phosphatidylinositol (PI) phosphodiesterase"/>
    <property type="match status" value="1"/>
</dbReference>
<dbReference type="GO" id="GO:0048015">
    <property type="term" value="P:phosphatidylinositol-mediated signaling"/>
    <property type="evidence" value="ECO:0007669"/>
    <property type="project" value="TreeGrafter"/>
</dbReference>
<dbReference type="GO" id="GO:0032228">
    <property type="term" value="P:regulation of synaptic transmission, GABAergic"/>
    <property type="evidence" value="ECO:0007669"/>
    <property type="project" value="TreeGrafter"/>
</dbReference>
<gene>
    <name evidence="3" type="ORF">GW7_05763</name>
</gene>
<name>G5BZD6_HETGA</name>
<proteinExistence type="predicted"/>
<dbReference type="SMART" id="SM00149">
    <property type="entry name" value="PLCYc"/>
    <property type="match status" value="1"/>
</dbReference>
<dbReference type="InterPro" id="IPR017946">
    <property type="entry name" value="PLC-like_Pdiesterase_TIM-brl"/>
</dbReference>
<dbReference type="PRINTS" id="PR00390">
    <property type="entry name" value="PHPHLIPASEC"/>
</dbReference>
<sequence>MKKILGDKLYTTSPNVEESYLPSPDVLKGRILIKAKKLSSNCSGVEGDVTDEDEGAEMSQRMGKENVEQPNSVPVKRFQLCKELSELVSICKSVQFKEFQVSFQVQKYWEVCSFNEVLASKYANKNPGDFVNYSKHFLARVFPSPMRIDSSNMNPQYFWKCGCQIVAMNFQTPGLMMDLNIGWLRQNGNCGYVLRPAIMREEVSLILQH</sequence>
<dbReference type="PROSITE" id="PS50007">
    <property type="entry name" value="PIPLC_X_DOMAIN"/>
    <property type="match status" value="1"/>
</dbReference>
<organism evidence="3 4">
    <name type="scientific">Heterocephalus glaber</name>
    <name type="common">Naked mole rat</name>
    <dbReference type="NCBI Taxonomy" id="10181"/>
    <lineage>
        <taxon>Eukaryota</taxon>
        <taxon>Metazoa</taxon>
        <taxon>Chordata</taxon>
        <taxon>Craniata</taxon>
        <taxon>Vertebrata</taxon>
        <taxon>Euteleostomi</taxon>
        <taxon>Mammalia</taxon>
        <taxon>Eutheria</taxon>
        <taxon>Euarchontoglires</taxon>
        <taxon>Glires</taxon>
        <taxon>Rodentia</taxon>
        <taxon>Hystricomorpha</taxon>
        <taxon>Bathyergidae</taxon>
        <taxon>Heterocephalus</taxon>
    </lineage>
</organism>
<dbReference type="EC" id="3.1.4.11" evidence="1"/>
<protein>
    <recommendedName>
        <fullName evidence="1">Phosphoinositide phospholipase C</fullName>
        <ecNumber evidence="1">3.1.4.11</ecNumber>
    </recommendedName>
</protein>
<dbReference type="InterPro" id="IPR001192">
    <property type="entry name" value="PI-PLC_fam"/>
</dbReference>
<evidence type="ECO:0000313" key="3">
    <source>
        <dbReference type="EMBL" id="EHB14647.1"/>
    </source>
</evidence>
<dbReference type="GO" id="GO:0004435">
    <property type="term" value="F:phosphatidylinositol-4,5-bisphosphate phospholipase C activity"/>
    <property type="evidence" value="ECO:0007669"/>
    <property type="project" value="UniProtKB-EC"/>
</dbReference>
<keyword evidence="1" id="KW-0378">Hydrolase</keyword>
<dbReference type="GO" id="GO:0051209">
    <property type="term" value="P:release of sequestered calcium ion into cytosol"/>
    <property type="evidence" value="ECO:0007669"/>
    <property type="project" value="TreeGrafter"/>
</dbReference>
<evidence type="ECO:0000259" key="2">
    <source>
        <dbReference type="PROSITE" id="PS50008"/>
    </source>
</evidence>
<reference evidence="3 4" key="1">
    <citation type="journal article" date="2011" name="Nature">
        <title>Genome sequencing reveals insights into physiology and longevity of the naked mole rat.</title>
        <authorList>
            <person name="Kim E.B."/>
            <person name="Fang X."/>
            <person name="Fushan A.A."/>
            <person name="Huang Z."/>
            <person name="Lobanov A.V."/>
            <person name="Han L."/>
            <person name="Marino S.M."/>
            <person name="Sun X."/>
            <person name="Turanov A.A."/>
            <person name="Yang P."/>
            <person name="Yim S.H."/>
            <person name="Zhao X."/>
            <person name="Kasaikina M.V."/>
            <person name="Stoletzki N."/>
            <person name="Peng C."/>
            <person name="Polak P."/>
            <person name="Xiong Z."/>
            <person name="Kiezun A."/>
            <person name="Zhu Y."/>
            <person name="Chen Y."/>
            <person name="Kryukov G.V."/>
            <person name="Zhang Q."/>
            <person name="Peshkin L."/>
            <person name="Yang L."/>
            <person name="Bronson R.T."/>
            <person name="Buffenstein R."/>
            <person name="Wang B."/>
            <person name="Han C."/>
            <person name="Li Q."/>
            <person name="Chen L."/>
            <person name="Zhao W."/>
            <person name="Sunyaev S.R."/>
            <person name="Park T.J."/>
            <person name="Zhang G."/>
            <person name="Wang J."/>
            <person name="Gladyshev V.N."/>
        </authorList>
    </citation>
    <scope>NUCLEOTIDE SEQUENCE [LARGE SCALE GENOMIC DNA]</scope>
</reference>
<keyword evidence="1" id="KW-0443">Lipid metabolism</keyword>
<keyword evidence="1" id="KW-0442">Lipid degradation</keyword>
<dbReference type="GO" id="GO:0046488">
    <property type="term" value="P:phosphatidylinositol metabolic process"/>
    <property type="evidence" value="ECO:0007669"/>
    <property type="project" value="TreeGrafter"/>
</dbReference>
<dbReference type="AlphaFoldDB" id="G5BZD6"/>
<dbReference type="PANTHER" id="PTHR10336">
    <property type="entry name" value="PHOSPHOINOSITIDE-SPECIFIC PHOSPHOLIPASE C FAMILY PROTEIN"/>
    <property type="match status" value="1"/>
</dbReference>
<evidence type="ECO:0000256" key="1">
    <source>
        <dbReference type="RuleBase" id="RU361133"/>
    </source>
</evidence>
<dbReference type="Pfam" id="PF00388">
    <property type="entry name" value="PI-PLC-X"/>
    <property type="match status" value="1"/>
</dbReference>
<dbReference type="PANTHER" id="PTHR10336:SF84">
    <property type="entry name" value="INACTIVE PHOSPHOLIPASE C-LIKE PROTEIN 2"/>
    <property type="match status" value="1"/>
</dbReference>
<dbReference type="EMBL" id="JH172540">
    <property type="protein sequence ID" value="EHB14647.1"/>
    <property type="molecule type" value="Genomic_DNA"/>
</dbReference>
<dbReference type="GO" id="GO:0007214">
    <property type="term" value="P:gamma-aminobutyric acid signaling pathway"/>
    <property type="evidence" value="ECO:0007669"/>
    <property type="project" value="TreeGrafter"/>
</dbReference>
<dbReference type="InterPro" id="IPR000909">
    <property type="entry name" value="PLipase_C_PInositol-sp_X_dom"/>
</dbReference>
<dbReference type="Proteomes" id="UP000006813">
    <property type="component" value="Unassembled WGS sequence"/>
</dbReference>
<dbReference type="InterPro" id="IPR001711">
    <property type="entry name" value="PLipase_C_Pinositol-sp_Y"/>
</dbReference>
<feature type="domain" description="PI-PLC Y-box" evidence="2">
    <location>
        <begin position="84"/>
        <end position="200"/>
    </location>
</feature>
<comment type="catalytic activity">
    <reaction evidence="1">
        <text>a 1,2-diacyl-sn-glycero-3-phospho-(1D-myo-inositol-4,5-bisphosphate) + H2O = 1D-myo-inositol 1,4,5-trisphosphate + a 1,2-diacyl-sn-glycerol + H(+)</text>
        <dbReference type="Rhea" id="RHEA:33179"/>
        <dbReference type="ChEBI" id="CHEBI:15377"/>
        <dbReference type="ChEBI" id="CHEBI:15378"/>
        <dbReference type="ChEBI" id="CHEBI:17815"/>
        <dbReference type="ChEBI" id="CHEBI:58456"/>
        <dbReference type="ChEBI" id="CHEBI:203600"/>
        <dbReference type="EC" id="3.1.4.11"/>
    </reaction>
</comment>
<dbReference type="Pfam" id="PF00387">
    <property type="entry name" value="PI-PLC-Y"/>
    <property type="match status" value="1"/>
</dbReference>
<dbReference type="STRING" id="10181.G5BZD6"/>
<accession>G5BZD6</accession>
<dbReference type="GO" id="GO:0016042">
    <property type="term" value="P:lipid catabolic process"/>
    <property type="evidence" value="ECO:0007669"/>
    <property type="project" value="UniProtKB-KW"/>
</dbReference>
<dbReference type="PROSITE" id="PS50008">
    <property type="entry name" value="PIPLC_Y_DOMAIN"/>
    <property type="match status" value="1"/>
</dbReference>